<reference evidence="1" key="1">
    <citation type="submission" date="2024-05" db="EMBL/GenBank/DDBJ databases">
        <title>Whole genome shotgun sequence of Streptomyces hydrogenans NBRC 13475.</title>
        <authorList>
            <person name="Komaki H."/>
            <person name="Tamura T."/>
        </authorList>
    </citation>
    <scope>NUCLEOTIDE SEQUENCE</scope>
    <source>
        <strain evidence="1">NBRC 13475</strain>
    </source>
</reference>
<dbReference type="RefSeq" id="WP_190221812.1">
    <property type="nucleotide sequence ID" value="NZ_BNBS01000005.1"/>
</dbReference>
<name>A0ABQ3PQZ5_9ACTN</name>
<organism evidence="1 2">
    <name type="scientific">Streptomyces hydrogenans</name>
    <dbReference type="NCBI Taxonomy" id="1873719"/>
    <lineage>
        <taxon>Bacteria</taxon>
        <taxon>Bacillati</taxon>
        <taxon>Actinomycetota</taxon>
        <taxon>Actinomycetes</taxon>
        <taxon>Kitasatosporales</taxon>
        <taxon>Streptomycetaceae</taxon>
        <taxon>Streptomyces</taxon>
    </lineage>
</organism>
<evidence type="ECO:0000313" key="1">
    <source>
        <dbReference type="EMBL" id="GHI27425.1"/>
    </source>
</evidence>
<evidence type="ECO:0000313" key="2">
    <source>
        <dbReference type="Proteomes" id="UP001052739"/>
    </source>
</evidence>
<dbReference type="Proteomes" id="UP001052739">
    <property type="component" value="Unassembled WGS sequence"/>
</dbReference>
<keyword evidence="2" id="KW-1185">Reference proteome</keyword>
<comment type="caution">
    <text evidence="1">The sequence shown here is derived from an EMBL/GenBank/DDBJ whole genome shotgun (WGS) entry which is preliminary data.</text>
</comment>
<sequence length="163" mass="17972">MSAWQISDEEGGVLAARWWQWALSAPDDVSPVADTTGAHAAWRQPDDLWFLAGTYGGRVVRHCEMPAGRPVFFPVLNVQHTKLHSRKPLSLDVTRAEAYLNGAPLPLREFVAPPFRVGLRMHLAWGLWSAVTPLLPGQYVLEIKGETAGGFQVDTTYHLTATG</sequence>
<protein>
    <submittedName>
        <fullName evidence="1">Uncharacterized protein</fullName>
    </submittedName>
</protein>
<accession>A0ABQ3PQZ5</accession>
<gene>
    <name evidence="1" type="ORF">Shyd_87960</name>
</gene>
<dbReference type="EMBL" id="BNDW01000117">
    <property type="protein sequence ID" value="GHI27425.1"/>
    <property type="molecule type" value="Genomic_DNA"/>
</dbReference>
<proteinExistence type="predicted"/>